<feature type="domain" description="7,8-dihydro-6-hydroxymethylpterin-pyrophosphokinase" evidence="13">
    <location>
        <begin position="8"/>
        <end position="134"/>
    </location>
</feature>
<dbReference type="EMBL" id="CP002455">
    <property type="protein sequence ID" value="ADX68166.1"/>
    <property type="molecule type" value="Genomic_DNA"/>
</dbReference>
<evidence type="ECO:0000256" key="10">
    <source>
        <dbReference type="ARBA" id="ARBA00029409"/>
    </source>
</evidence>
<reference evidence="14 15" key="1">
    <citation type="journal article" date="2011" name="Stand. Genomic Sci.">
        <title>Complete genome sequence of Weeksella virosa type strain (9751).</title>
        <authorList>
            <person name="Lang E."/>
            <person name="Teshima H."/>
            <person name="Lucas S."/>
            <person name="Lapidus A."/>
            <person name="Hammon N."/>
            <person name="Deshpande S."/>
            <person name="Nolan M."/>
            <person name="Cheng J.F."/>
            <person name="Pitluck S."/>
            <person name="Liolios K."/>
            <person name="Pagani I."/>
            <person name="Mikhailova N."/>
            <person name="Ivanova N."/>
            <person name="Mavromatis K."/>
            <person name="Pati A."/>
            <person name="Tapia R."/>
            <person name="Han C."/>
            <person name="Goodwin L."/>
            <person name="Chen A."/>
            <person name="Palaniappan K."/>
            <person name="Land M."/>
            <person name="Hauser L."/>
            <person name="Chang Y.J."/>
            <person name="Jeffries C.D."/>
            <person name="Brambilla E.M."/>
            <person name="Kopitz M."/>
            <person name="Rohde M."/>
            <person name="Goker M."/>
            <person name="Tindall B.J."/>
            <person name="Detter J.C."/>
            <person name="Woyke T."/>
            <person name="Bristow J."/>
            <person name="Eisen J.A."/>
            <person name="Markowitz V."/>
            <person name="Hugenholtz P."/>
            <person name="Klenk H.P."/>
            <person name="Kyrpides N.C."/>
        </authorList>
    </citation>
    <scope>NUCLEOTIDE SEQUENCE [LARGE SCALE GENOMIC DNA]</scope>
    <source>
        <strain evidence="15">ATCC 43766 / DSM 16922 / JCM 21250 / NBRC 16016 / NCTC 11634 / CL345/78</strain>
    </source>
</reference>
<dbReference type="GO" id="GO:0046654">
    <property type="term" value="P:tetrahydrofolate biosynthetic process"/>
    <property type="evidence" value="ECO:0007669"/>
    <property type="project" value="UniProtKB-UniPathway"/>
</dbReference>
<comment type="similarity">
    <text evidence="2">Belongs to the HPPK family.</text>
</comment>
<organism evidence="14 15">
    <name type="scientific">Weeksella virosa (strain ATCC 43766 / DSM 16922 / JCM 21250 / CCUG 30538 / CDC 9751 / IAM 14551 / NBRC 16016 / NCTC 11634 / CL345/78)</name>
    <dbReference type="NCBI Taxonomy" id="865938"/>
    <lineage>
        <taxon>Bacteria</taxon>
        <taxon>Pseudomonadati</taxon>
        <taxon>Bacteroidota</taxon>
        <taxon>Flavobacteriia</taxon>
        <taxon>Flavobacteriales</taxon>
        <taxon>Weeksellaceae</taxon>
        <taxon>Weeksella</taxon>
    </lineage>
</organism>
<dbReference type="Proteomes" id="UP000008641">
    <property type="component" value="Chromosome"/>
</dbReference>
<comment type="pathway">
    <text evidence="1">Cofactor biosynthesis; tetrahydrofolate biosynthesis; 2-amino-4-hydroxy-6-hydroxymethyl-7,8-dihydropteridine diphosphate from 7,8-dihydroneopterin triphosphate: step 4/4.</text>
</comment>
<gene>
    <name evidence="14" type="ordered locus">Weevi_1465</name>
</gene>
<evidence type="ECO:0000256" key="6">
    <source>
        <dbReference type="ARBA" id="ARBA00022741"/>
    </source>
</evidence>
<dbReference type="GO" id="GO:0005524">
    <property type="term" value="F:ATP binding"/>
    <property type="evidence" value="ECO:0007669"/>
    <property type="project" value="UniProtKB-KW"/>
</dbReference>
<keyword evidence="15" id="KW-1185">Reference proteome</keyword>
<sequence length="137" mass="15860">MLYNHVVLLLGTNVGDKKKNIENAHVALYSVGLLIENHTIVLENQPVEFTSENLFFNQIIEAKTSLSPIELLKKIKKIEQDMGRKYAKPLDGEIYTDRLIDIDILYYNRINYVSKDLVIPHPRAFTRKFVLDLLSML</sequence>
<dbReference type="Pfam" id="PF01288">
    <property type="entry name" value="HPPK"/>
    <property type="match status" value="1"/>
</dbReference>
<dbReference type="PANTHER" id="PTHR43071:SF1">
    <property type="entry name" value="2-AMINO-4-HYDROXY-6-HYDROXYMETHYLDIHYDROPTERIDINE PYROPHOSPHOKINASE"/>
    <property type="match status" value="1"/>
</dbReference>
<dbReference type="UniPathway" id="UPA00077">
    <property type="reaction ID" value="UER00155"/>
</dbReference>
<dbReference type="PANTHER" id="PTHR43071">
    <property type="entry name" value="2-AMINO-4-HYDROXY-6-HYDROXYMETHYLDIHYDROPTERIDINE PYROPHOSPHOKINASE"/>
    <property type="match status" value="1"/>
</dbReference>
<keyword evidence="8" id="KW-0067">ATP-binding</keyword>
<dbReference type="NCBIfam" id="TIGR01498">
    <property type="entry name" value="folK"/>
    <property type="match status" value="1"/>
</dbReference>
<evidence type="ECO:0000256" key="9">
    <source>
        <dbReference type="ARBA" id="ARBA00022909"/>
    </source>
</evidence>
<evidence type="ECO:0000256" key="12">
    <source>
        <dbReference type="ARBA" id="ARBA00033413"/>
    </source>
</evidence>
<keyword evidence="5" id="KW-0808">Transferase</keyword>
<name>F0NYN5_WEEVC</name>
<dbReference type="eggNOG" id="COG0801">
    <property type="taxonomic scope" value="Bacteria"/>
</dbReference>
<evidence type="ECO:0000256" key="7">
    <source>
        <dbReference type="ARBA" id="ARBA00022777"/>
    </source>
</evidence>
<accession>F0NYN5</accession>
<reference evidence="15" key="2">
    <citation type="journal article" date="2011" name="Stand. Genomic Sci.">
        <title>Complete genome sequence of Weeksella virosa type strain (9751T).</title>
        <authorList>
            <person name="Lang E."/>
            <person name="Teshima H."/>
            <person name="Lucas S."/>
            <person name="Lapidus A."/>
            <person name="Hammon N."/>
            <person name="Deshpande S."/>
            <person name="Nolan M."/>
            <person name="Cheng J."/>
            <person name="Pitluck S."/>
            <person name="Liolios K."/>
            <person name="Pagani I."/>
            <person name="Mikhailova N."/>
            <person name="Ivanova N."/>
            <person name="Mavromatis K."/>
            <person name="Pati A."/>
            <person name="Tapia R."/>
            <person name="Han C."/>
            <person name="Goodwin L."/>
            <person name="Chen A."/>
            <person name="Palaniappan K."/>
            <person name="Land M."/>
            <person name="Hauser L."/>
            <person name="Chang Y."/>
            <person name="Jeffries C."/>
            <person name="Brambilla E."/>
            <person name="Kopitz M."/>
            <person name="Rohde M."/>
            <person name="Goker M."/>
            <person name="Tindall B."/>
            <person name="Detter J."/>
            <person name="Woyke T."/>
            <person name="Bristow J."/>
            <person name="Eisen J."/>
            <person name="Markowitz V."/>
            <person name="Hugenholtz P."/>
            <person name="Klenk H."/>
            <person name="Kyrpides N."/>
        </authorList>
    </citation>
    <scope>NUCLEOTIDE SEQUENCE [LARGE SCALE GENOMIC DNA]</scope>
    <source>
        <strain evidence="15">ATCC 43766 / DSM 16922 / JCM 21250 / NBRC 16016 / NCTC 11634 / CL345/78</strain>
    </source>
</reference>
<dbReference type="AlphaFoldDB" id="F0NYN5"/>
<dbReference type="InterPro" id="IPR035907">
    <property type="entry name" value="Hppk_sf"/>
</dbReference>
<evidence type="ECO:0000256" key="1">
    <source>
        <dbReference type="ARBA" id="ARBA00005051"/>
    </source>
</evidence>
<evidence type="ECO:0000256" key="4">
    <source>
        <dbReference type="ARBA" id="ARBA00016218"/>
    </source>
</evidence>
<dbReference type="EC" id="2.7.6.3" evidence="3"/>
<proteinExistence type="inferred from homology"/>
<evidence type="ECO:0000256" key="8">
    <source>
        <dbReference type="ARBA" id="ARBA00022840"/>
    </source>
</evidence>
<dbReference type="RefSeq" id="WP_013598555.1">
    <property type="nucleotide sequence ID" value="NC_015144.1"/>
</dbReference>
<keyword evidence="6" id="KW-0547">Nucleotide-binding</keyword>
<dbReference type="CDD" id="cd00483">
    <property type="entry name" value="HPPK"/>
    <property type="match status" value="1"/>
</dbReference>
<evidence type="ECO:0000313" key="15">
    <source>
        <dbReference type="Proteomes" id="UP000008641"/>
    </source>
</evidence>
<evidence type="ECO:0000259" key="13">
    <source>
        <dbReference type="Pfam" id="PF01288"/>
    </source>
</evidence>
<evidence type="ECO:0000256" key="11">
    <source>
        <dbReference type="ARBA" id="ARBA00029766"/>
    </source>
</evidence>
<dbReference type="KEGG" id="wvi:Weevi_1465"/>
<dbReference type="GO" id="GO:0046656">
    <property type="term" value="P:folic acid biosynthetic process"/>
    <property type="evidence" value="ECO:0007669"/>
    <property type="project" value="UniProtKB-KW"/>
</dbReference>
<dbReference type="Gene3D" id="3.30.70.560">
    <property type="entry name" value="7,8-Dihydro-6-hydroxymethylpterin-pyrophosphokinase HPPK"/>
    <property type="match status" value="1"/>
</dbReference>
<protein>
    <recommendedName>
        <fullName evidence="4">2-amino-4-hydroxy-6-hydroxymethyldihydropteridine pyrophosphokinase</fullName>
        <ecNumber evidence="3">2.7.6.3</ecNumber>
    </recommendedName>
    <alternativeName>
        <fullName evidence="11">6-hydroxymethyl-7,8-dihydropterin pyrophosphokinase</fullName>
    </alternativeName>
    <alternativeName>
        <fullName evidence="12">7,8-dihydro-6-hydroxymethylpterin-pyrophosphokinase</fullName>
    </alternativeName>
</protein>
<evidence type="ECO:0000256" key="3">
    <source>
        <dbReference type="ARBA" id="ARBA00013253"/>
    </source>
</evidence>
<keyword evidence="7" id="KW-0418">Kinase</keyword>
<evidence type="ECO:0000256" key="5">
    <source>
        <dbReference type="ARBA" id="ARBA00022679"/>
    </source>
</evidence>
<dbReference type="SUPFAM" id="SSF55083">
    <property type="entry name" value="6-hydroxymethyl-7,8-dihydropterin pyrophosphokinase, HPPK"/>
    <property type="match status" value="1"/>
</dbReference>
<comment type="function">
    <text evidence="10">Catalyzes the transfer of pyrophosphate from adenosine triphosphate (ATP) to 6-hydroxymethyl-7,8-dihydropterin, an enzymatic step in folate biosynthesis pathway.</text>
</comment>
<dbReference type="HOGENOM" id="CLU_097916_1_2_10"/>
<dbReference type="InterPro" id="IPR000550">
    <property type="entry name" value="Hppk"/>
</dbReference>
<evidence type="ECO:0000313" key="14">
    <source>
        <dbReference type="EMBL" id="ADX68166.1"/>
    </source>
</evidence>
<dbReference type="OrthoDB" id="9808041at2"/>
<keyword evidence="9" id="KW-0289">Folate biosynthesis</keyword>
<dbReference type="GO" id="GO:0003848">
    <property type="term" value="F:2-amino-4-hydroxy-6-hydroxymethyldihydropteridine diphosphokinase activity"/>
    <property type="evidence" value="ECO:0007669"/>
    <property type="project" value="UniProtKB-EC"/>
</dbReference>
<dbReference type="GO" id="GO:0016301">
    <property type="term" value="F:kinase activity"/>
    <property type="evidence" value="ECO:0007669"/>
    <property type="project" value="UniProtKB-KW"/>
</dbReference>
<evidence type="ECO:0000256" key="2">
    <source>
        <dbReference type="ARBA" id="ARBA00005810"/>
    </source>
</evidence>
<dbReference type="STRING" id="865938.Weevi_1465"/>